<sequence length="120" mass="13431">MTGIASLAMVSLDCADPAGLARFYHRVLGWEITHSQDEYAMISDGQTSIGFGRVDNYTPPAWPDPATPKRYHLDLYVDDLDKAETQCREWGAGKPDFQPGETWRVLTDPAGHPFCICRRS</sequence>
<feature type="domain" description="Glyoxalase-like" evidence="1">
    <location>
        <begin position="10"/>
        <end position="117"/>
    </location>
</feature>
<organism evidence="2 3">
    <name type="scientific">Micromonospora pattaloongensis</name>
    <dbReference type="NCBI Taxonomy" id="405436"/>
    <lineage>
        <taxon>Bacteria</taxon>
        <taxon>Bacillati</taxon>
        <taxon>Actinomycetota</taxon>
        <taxon>Actinomycetes</taxon>
        <taxon>Micromonosporales</taxon>
        <taxon>Micromonosporaceae</taxon>
        <taxon>Micromonospora</taxon>
    </lineage>
</organism>
<dbReference type="RefSeq" id="WP_091551466.1">
    <property type="nucleotide sequence ID" value="NZ_FNPH01000001.1"/>
</dbReference>
<accession>A0A1H3HFT4</accession>
<dbReference type="InterPro" id="IPR029068">
    <property type="entry name" value="Glyas_Bleomycin-R_OHBP_Dase"/>
</dbReference>
<keyword evidence="3" id="KW-1185">Reference proteome</keyword>
<reference evidence="3" key="1">
    <citation type="submission" date="2016-10" db="EMBL/GenBank/DDBJ databases">
        <authorList>
            <person name="Varghese N."/>
            <person name="Submissions S."/>
        </authorList>
    </citation>
    <scope>NUCLEOTIDE SEQUENCE [LARGE SCALE GENOMIC DNA]</scope>
    <source>
        <strain evidence="3">DSM 45245</strain>
    </source>
</reference>
<protein>
    <recommendedName>
        <fullName evidence="1">Glyoxalase-like domain-containing protein</fullName>
    </recommendedName>
</protein>
<evidence type="ECO:0000313" key="3">
    <source>
        <dbReference type="Proteomes" id="UP000242415"/>
    </source>
</evidence>
<dbReference type="Pfam" id="PF18029">
    <property type="entry name" value="Glyoxalase_6"/>
    <property type="match status" value="1"/>
</dbReference>
<evidence type="ECO:0000313" key="2">
    <source>
        <dbReference type="EMBL" id="SDY14085.1"/>
    </source>
</evidence>
<dbReference type="STRING" id="405436.SAMN05444365_101809"/>
<dbReference type="Gene3D" id="3.10.180.10">
    <property type="entry name" value="2,3-Dihydroxybiphenyl 1,2-Dioxygenase, domain 1"/>
    <property type="match status" value="1"/>
</dbReference>
<dbReference type="SUPFAM" id="SSF54593">
    <property type="entry name" value="Glyoxalase/Bleomycin resistance protein/Dihydroxybiphenyl dioxygenase"/>
    <property type="match status" value="1"/>
</dbReference>
<dbReference type="PANTHER" id="PTHR35908">
    <property type="entry name" value="HYPOTHETICAL FUSION PROTEIN"/>
    <property type="match status" value="1"/>
</dbReference>
<dbReference type="EMBL" id="FNPH01000001">
    <property type="protein sequence ID" value="SDY14085.1"/>
    <property type="molecule type" value="Genomic_DNA"/>
</dbReference>
<dbReference type="PANTHER" id="PTHR35908:SF1">
    <property type="entry name" value="CONSERVED PROTEIN"/>
    <property type="match status" value="1"/>
</dbReference>
<dbReference type="Proteomes" id="UP000242415">
    <property type="component" value="Unassembled WGS sequence"/>
</dbReference>
<dbReference type="AlphaFoldDB" id="A0A1H3HFT4"/>
<dbReference type="InterPro" id="IPR041581">
    <property type="entry name" value="Glyoxalase_6"/>
</dbReference>
<gene>
    <name evidence="2" type="ORF">SAMN05444365_101809</name>
</gene>
<proteinExistence type="predicted"/>
<name>A0A1H3HFT4_9ACTN</name>
<evidence type="ECO:0000259" key="1">
    <source>
        <dbReference type="Pfam" id="PF18029"/>
    </source>
</evidence>
<dbReference type="OrthoDB" id="4211373at2"/>